<dbReference type="PROSITE" id="PS00134">
    <property type="entry name" value="TRYPSIN_HIS"/>
    <property type="match status" value="1"/>
</dbReference>
<dbReference type="NCBIfam" id="TIGR03501">
    <property type="entry name" value="GlyGly_CTERM"/>
    <property type="match status" value="1"/>
</dbReference>
<dbReference type="Pfam" id="PF00089">
    <property type="entry name" value="Trypsin"/>
    <property type="match status" value="1"/>
</dbReference>
<dbReference type="Gene3D" id="2.40.10.10">
    <property type="entry name" value="Trypsin-like serine proteases"/>
    <property type="match status" value="1"/>
</dbReference>
<feature type="chain" id="PRO_5004488033" evidence="2">
    <location>
        <begin position="21"/>
        <end position="551"/>
    </location>
</feature>
<dbReference type="GO" id="GO:0006508">
    <property type="term" value="P:proteolysis"/>
    <property type="evidence" value="ECO:0007669"/>
    <property type="project" value="UniProtKB-KW"/>
</dbReference>
<dbReference type="RefSeq" id="WP_016400433.1">
    <property type="nucleotide sequence ID" value="NZ_BARX01000003.1"/>
</dbReference>
<organism evidence="4 5">
    <name type="scientific">Agarivorans albus MKT 106</name>
    <dbReference type="NCBI Taxonomy" id="1331007"/>
    <lineage>
        <taxon>Bacteria</taxon>
        <taxon>Pseudomonadati</taxon>
        <taxon>Pseudomonadota</taxon>
        <taxon>Gammaproteobacteria</taxon>
        <taxon>Alteromonadales</taxon>
        <taxon>Alteromonadaceae</taxon>
        <taxon>Agarivorans</taxon>
    </lineage>
</organism>
<comment type="caution">
    <text evidence="4">The sequence shown here is derived from an EMBL/GenBank/DDBJ whole genome shotgun (WGS) entry which is preliminary data.</text>
</comment>
<name>R9PH20_AGAAL</name>
<evidence type="ECO:0000313" key="4">
    <source>
        <dbReference type="EMBL" id="GAD00665.1"/>
    </source>
</evidence>
<keyword evidence="4" id="KW-0645">Protease</keyword>
<keyword evidence="4" id="KW-0378">Hydrolase</keyword>
<keyword evidence="5" id="KW-1185">Reference proteome</keyword>
<dbReference type="EMBL" id="BARX01000003">
    <property type="protein sequence ID" value="GAD00665.1"/>
    <property type="molecule type" value="Genomic_DNA"/>
</dbReference>
<dbReference type="InterPro" id="IPR043504">
    <property type="entry name" value="Peptidase_S1_PA_chymotrypsin"/>
</dbReference>
<sequence>MSIRIWFGLILSLFVGSANAVVGGEQEADKDWPSVVSLRYFTGLGSLETHQCGGAYIGRGLIVSAAHCVALAPATRAYACMGGSGTAAKNNCYPLAKSVIHPQYVAGSYDKDIAVYQMASYPENYPAVRLISEAENLQLQAGENLKILGLGSTAYESYQPAYQLQGAISPIADIDTCNNQIAADIPHAIADEDFICSGKRTKGPAPGDSGTPAFVFVDGEEVYAGLVSHGYNYMGLFTRIGRYLDWIKATQLELLGPLDFAKEEIWHIQDTYQSQPLSINLKNNSDSTIELSDFDVGSEHFSIVDTNECSVLEASASCQLKLDVLLNEASHAAAELTFSLADEALTIDLLVLPQMPSELLAVYDTPFDVWNVSGLQQWSSLLEEGIAFESGNEQVRQYLIGDIEGPGQLALDVFLGSYSGTGSLSISVDEHSKYQLSGDCKAELAVDIPEGVHSVKIAYQADAATTTQVNTNSSVGAKMSPSERHLYTQIMRLEFEEGANKSSSIDCDFTSKLADELVNNSQPAAESGGGSIGFAGLALLSLAWLRRKQLA</sequence>
<dbReference type="SMART" id="SM00020">
    <property type="entry name" value="Tryp_SPc"/>
    <property type="match status" value="1"/>
</dbReference>
<feature type="domain" description="Peptidase S1" evidence="3">
    <location>
        <begin position="21"/>
        <end position="252"/>
    </location>
</feature>
<evidence type="ECO:0000256" key="1">
    <source>
        <dbReference type="ARBA" id="ARBA00023157"/>
    </source>
</evidence>
<dbReference type="Proteomes" id="UP000014461">
    <property type="component" value="Unassembled WGS sequence"/>
</dbReference>
<dbReference type="InterPro" id="IPR020008">
    <property type="entry name" value="GlyGly_CTERM"/>
</dbReference>
<keyword evidence="1" id="KW-1015">Disulfide bond</keyword>
<feature type="signal peptide" evidence="2">
    <location>
        <begin position="1"/>
        <end position="20"/>
    </location>
</feature>
<dbReference type="PROSITE" id="PS50240">
    <property type="entry name" value="TRYPSIN_DOM"/>
    <property type="match status" value="1"/>
</dbReference>
<evidence type="ECO:0000313" key="5">
    <source>
        <dbReference type="Proteomes" id="UP000014461"/>
    </source>
</evidence>
<evidence type="ECO:0000259" key="3">
    <source>
        <dbReference type="PROSITE" id="PS50240"/>
    </source>
</evidence>
<dbReference type="AlphaFoldDB" id="R9PH20"/>
<dbReference type="STRING" id="1331007.AALB_0745"/>
<evidence type="ECO:0000256" key="2">
    <source>
        <dbReference type="SAM" id="SignalP"/>
    </source>
</evidence>
<dbReference type="PANTHER" id="PTHR24253:SF153">
    <property type="entry name" value="SERINE PROTEASE HEPSIN"/>
    <property type="match status" value="1"/>
</dbReference>
<reference evidence="4" key="1">
    <citation type="journal article" date="2013" name="Genome Announc.">
        <title>Draft Genome Sequence of Agarivorans albus Strain MKT 106T, an Agarolytic Marine Bacterium.</title>
        <authorList>
            <person name="Yasuike M."/>
            <person name="Nakamura Y."/>
            <person name="Kai W."/>
            <person name="Fujiwara A."/>
            <person name="Fukui Y."/>
            <person name="Satomi M."/>
            <person name="Sano M."/>
        </authorList>
    </citation>
    <scope>NUCLEOTIDE SEQUENCE [LARGE SCALE GENOMIC DNA]</scope>
</reference>
<proteinExistence type="predicted"/>
<dbReference type="PANTHER" id="PTHR24253">
    <property type="entry name" value="TRANSMEMBRANE PROTEASE SERINE"/>
    <property type="match status" value="1"/>
</dbReference>
<keyword evidence="2" id="KW-0732">Signal</keyword>
<dbReference type="InterPro" id="IPR009003">
    <property type="entry name" value="Peptidase_S1_PA"/>
</dbReference>
<protein>
    <submittedName>
        <fullName evidence="4">Epidermis-specific serine protease-like protein</fullName>
    </submittedName>
</protein>
<dbReference type="GO" id="GO:0004252">
    <property type="term" value="F:serine-type endopeptidase activity"/>
    <property type="evidence" value="ECO:0007669"/>
    <property type="project" value="InterPro"/>
</dbReference>
<dbReference type="InterPro" id="IPR018114">
    <property type="entry name" value="TRYPSIN_HIS"/>
</dbReference>
<accession>R9PH20</accession>
<gene>
    <name evidence="4" type="ORF">AALB_0745</name>
</gene>
<dbReference type="InterPro" id="IPR001254">
    <property type="entry name" value="Trypsin_dom"/>
</dbReference>
<dbReference type="SUPFAM" id="SSF50494">
    <property type="entry name" value="Trypsin-like serine proteases"/>
    <property type="match status" value="1"/>
</dbReference>